<dbReference type="GO" id="GO:0016747">
    <property type="term" value="F:acyltransferase activity, transferring groups other than amino-acyl groups"/>
    <property type="evidence" value="ECO:0007669"/>
    <property type="project" value="InterPro"/>
</dbReference>
<protein>
    <submittedName>
        <fullName evidence="2">GNAT family N-acetyltransferase</fullName>
    </submittedName>
</protein>
<evidence type="ECO:0000313" key="3">
    <source>
        <dbReference type="Proteomes" id="UP000675047"/>
    </source>
</evidence>
<sequence>MQEITEKIHHGGLLNEMEKIKLTFKKATELDINYLLCLREETMTEHLINAGMEVSKESNINRIMHLFNQAKIIFYNDEKVGFLKVIENTEKIEIIQIQIDPKHQRKGIGQKILSSIFEKAFCKNLKVTLSVLKGNRAIQLYLKNGFKITAENTNSFIMTAQKPQ</sequence>
<dbReference type="Gene3D" id="3.40.630.30">
    <property type="match status" value="1"/>
</dbReference>
<dbReference type="AlphaFoldDB" id="A0A941AXX5"/>
<dbReference type="PROSITE" id="PS51186">
    <property type="entry name" value="GNAT"/>
    <property type="match status" value="1"/>
</dbReference>
<proteinExistence type="predicted"/>
<comment type="caution">
    <text evidence="2">The sequence shown here is derived from an EMBL/GenBank/DDBJ whole genome shotgun (WGS) entry which is preliminary data.</text>
</comment>
<organism evidence="2 3">
    <name type="scientific">Flavobacterium geliluteum</name>
    <dbReference type="NCBI Taxonomy" id="2816120"/>
    <lineage>
        <taxon>Bacteria</taxon>
        <taxon>Pseudomonadati</taxon>
        <taxon>Bacteroidota</taxon>
        <taxon>Flavobacteriia</taxon>
        <taxon>Flavobacteriales</taxon>
        <taxon>Flavobacteriaceae</taxon>
        <taxon>Flavobacterium</taxon>
    </lineage>
</organism>
<accession>A0A941AXX5</accession>
<dbReference type="Proteomes" id="UP000675047">
    <property type="component" value="Unassembled WGS sequence"/>
</dbReference>
<dbReference type="Pfam" id="PF13508">
    <property type="entry name" value="Acetyltransf_7"/>
    <property type="match status" value="1"/>
</dbReference>
<keyword evidence="3" id="KW-1185">Reference proteome</keyword>
<dbReference type="InterPro" id="IPR000182">
    <property type="entry name" value="GNAT_dom"/>
</dbReference>
<dbReference type="SUPFAM" id="SSF55729">
    <property type="entry name" value="Acyl-CoA N-acyltransferases (Nat)"/>
    <property type="match status" value="1"/>
</dbReference>
<evidence type="ECO:0000259" key="1">
    <source>
        <dbReference type="PROSITE" id="PS51186"/>
    </source>
</evidence>
<gene>
    <name evidence="2" type="ORF">J3495_11060</name>
</gene>
<name>A0A941AXX5_9FLAO</name>
<dbReference type="RefSeq" id="WP_210666619.1">
    <property type="nucleotide sequence ID" value="NZ_JAGFBV010000016.1"/>
</dbReference>
<reference evidence="2 3" key="1">
    <citation type="submission" date="2021-03" db="EMBL/GenBank/DDBJ databases">
        <title>Flavobacterium Flabelliformis Sp. Nov. And Flavobacterium Geliluteum Sp. Nov., Two Novel Multidrug Resistant Psychrophilic Species Isolated From Antarctica.</title>
        <authorList>
            <person name="Kralova S."/>
            <person name="Busse H.J."/>
            <person name="Bezdicek M."/>
            <person name="Nykrynova M."/>
            <person name="Kroupova E."/>
            <person name="Krsek D."/>
            <person name="Sedlacek I."/>
        </authorList>
    </citation>
    <scope>NUCLEOTIDE SEQUENCE [LARGE SCALE GENOMIC DNA]</scope>
    <source>
        <strain evidence="2 3">P7388</strain>
    </source>
</reference>
<evidence type="ECO:0000313" key="2">
    <source>
        <dbReference type="EMBL" id="MBP4138626.1"/>
    </source>
</evidence>
<feature type="domain" description="N-acetyltransferase" evidence="1">
    <location>
        <begin position="22"/>
        <end position="163"/>
    </location>
</feature>
<dbReference type="EMBL" id="JAGFBV010000016">
    <property type="protein sequence ID" value="MBP4138626.1"/>
    <property type="molecule type" value="Genomic_DNA"/>
</dbReference>
<dbReference type="InterPro" id="IPR016181">
    <property type="entry name" value="Acyl_CoA_acyltransferase"/>
</dbReference>